<proteinExistence type="predicted"/>
<dbReference type="SUPFAM" id="SSF52540">
    <property type="entry name" value="P-loop containing nucleoside triphosphate hydrolases"/>
    <property type="match status" value="1"/>
</dbReference>
<dbReference type="Pfam" id="PF00005">
    <property type="entry name" value="ABC_tran"/>
    <property type="match status" value="1"/>
</dbReference>
<dbReference type="InterPro" id="IPR027417">
    <property type="entry name" value="P-loop_NTPase"/>
</dbReference>
<keyword evidence="2" id="KW-0067">ATP-binding</keyword>
<organism evidence="5 6">
    <name type="scientific">Egicoccus halophilus</name>
    <dbReference type="NCBI Taxonomy" id="1670830"/>
    <lineage>
        <taxon>Bacteria</taxon>
        <taxon>Bacillati</taxon>
        <taxon>Actinomycetota</taxon>
        <taxon>Nitriliruptoria</taxon>
        <taxon>Egicoccales</taxon>
        <taxon>Egicoccaceae</taxon>
        <taxon>Egicoccus</taxon>
    </lineage>
</organism>
<evidence type="ECO:0000313" key="6">
    <source>
        <dbReference type="Proteomes" id="UP000650511"/>
    </source>
</evidence>
<dbReference type="EMBL" id="BMHA01000014">
    <property type="protein sequence ID" value="GGI09120.1"/>
    <property type="molecule type" value="Genomic_DNA"/>
</dbReference>
<dbReference type="AlphaFoldDB" id="A0A8J3AB12"/>
<dbReference type="InterPro" id="IPR003593">
    <property type="entry name" value="AAA+_ATPase"/>
</dbReference>
<dbReference type="InterPro" id="IPR003439">
    <property type="entry name" value="ABC_transporter-like_ATP-bd"/>
</dbReference>
<feature type="compositionally biased region" description="Low complexity" evidence="3">
    <location>
        <begin position="308"/>
        <end position="321"/>
    </location>
</feature>
<dbReference type="GO" id="GO:0005524">
    <property type="term" value="F:ATP binding"/>
    <property type="evidence" value="ECO:0007669"/>
    <property type="project" value="UniProtKB-KW"/>
</dbReference>
<feature type="region of interest" description="Disordered" evidence="3">
    <location>
        <begin position="242"/>
        <end position="336"/>
    </location>
</feature>
<dbReference type="PANTHER" id="PTHR42855:SF1">
    <property type="entry name" value="ABC TRANSPORTER DOMAIN-CONTAINING PROTEIN"/>
    <property type="match status" value="1"/>
</dbReference>
<sequence>MVSVHLRGLRHAHTLAAGVLDDVTLDLAAPEPAEPRPFVGVVGPNGAGKSTLLRLLAGELTPIGGTLEVQATGPVRLVRQDVDELTDDVRGFAWQWDGVAVRLRRRLHLDPDDLDSRVGRGWGALSPGQRKRWQVAAALAEQPDVLLLDEPTNHLDAAARDLLVGVLQRFGGLGLLASHDRAVLERLTSRTLRVHRGRVELHAGSHGEAAPRWRAAEQAERDAHERARRELRREQRLLGDVRRDRHGAEVGPRRERRLAGANQPDAREATQVRAAQGRAGTGAAGHPDARARGAGRGRRGVVRRAARAGRGARVPPRRLGPAGAGRGAGGRPARRW</sequence>
<evidence type="ECO:0000313" key="5">
    <source>
        <dbReference type="EMBL" id="GGI09120.1"/>
    </source>
</evidence>
<keyword evidence="1" id="KW-0547">Nucleotide-binding</keyword>
<protein>
    <recommendedName>
        <fullName evidence="4">ABC transporter domain-containing protein</fullName>
    </recommendedName>
</protein>
<feature type="compositionally biased region" description="Basic residues" evidence="3">
    <location>
        <begin position="293"/>
        <end position="307"/>
    </location>
</feature>
<dbReference type="InterPro" id="IPR051309">
    <property type="entry name" value="ABCF_ATPase"/>
</dbReference>
<reference evidence="5" key="1">
    <citation type="journal article" date="2014" name="Int. J. Syst. Evol. Microbiol.">
        <title>Complete genome sequence of Corynebacterium casei LMG S-19264T (=DSM 44701T), isolated from a smear-ripened cheese.</title>
        <authorList>
            <consortium name="US DOE Joint Genome Institute (JGI-PGF)"/>
            <person name="Walter F."/>
            <person name="Albersmeier A."/>
            <person name="Kalinowski J."/>
            <person name="Ruckert C."/>
        </authorList>
    </citation>
    <scope>NUCLEOTIDE SEQUENCE</scope>
    <source>
        <strain evidence="5">CGMCC 1.14988</strain>
    </source>
</reference>
<dbReference type="SMART" id="SM00382">
    <property type="entry name" value="AAA"/>
    <property type="match status" value="1"/>
</dbReference>
<evidence type="ECO:0000256" key="1">
    <source>
        <dbReference type="ARBA" id="ARBA00022741"/>
    </source>
</evidence>
<dbReference type="GO" id="GO:0016887">
    <property type="term" value="F:ATP hydrolysis activity"/>
    <property type="evidence" value="ECO:0007669"/>
    <property type="project" value="InterPro"/>
</dbReference>
<name>A0A8J3AB12_9ACTN</name>
<feature type="region of interest" description="Disordered" evidence="3">
    <location>
        <begin position="202"/>
        <end position="227"/>
    </location>
</feature>
<dbReference type="Proteomes" id="UP000650511">
    <property type="component" value="Unassembled WGS sequence"/>
</dbReference>
<accession>A0A8J3AB12</accession>
<dbReference type="PROSITE" id="PS50893">
    <property type="entry name" value="ABC_TRANSPORTER_2"/>
    <property type="match status" value="1"/>
</dbReference>
<gene>
    <name evidence="5" type="ORF">GCM10011354_32500</name>
</gene>
<dbReference type="RefSeq" id="WP_165404058.1">
    <property type="nucleotide sequence ID" value="NZ_BMHA01000014.1"/>
</dbReference>
<feature type="compositionally biased region" description="Basic and acidic residues" evidence="3">
    <location>
        <begin position="242"/>
        <end position="253"/>
    </location>
</feature>
<dbReference type="Gene3D" id="3.40.50.300">
    <property type="entry name" value="P-loop containing nucleotide triphosphate hydrolases"/>
    <property type="match status" value="2"/>
</dbReference>
<evidence type="ECO:0000256" key="3">
    <source>
        <dbReference type="SAM" id="MobiDB-lite"/>
    </source>
</evidence>
<evidence type="ECO:0000256" key="2">
    <source>
        <dbReference type="ARBA" id="ARBA00022840"/>
    </source>
</evidence>
<comment type="caution">
    <text evidence="5">The sequence shown here is derived from an EMBL/GenBank/DDBJ whole genome shotgun (WGS) entry which is preliminary data.</text>
</comment>
<evidence type="ECO:0000259" key="4">
    <source>
        <dbReference type="PROSITE" id="PS50893"/>
    </source>
</evidence>
<feature type="domain" description="ABC transporter" evidence="4">
    <location>
        <begin position="4"/>
        <end position="221"/>
    </location>
</feature>
<reference evidence="5" key="2">
    <citation type="submission" date="2020-09" db="EMBL/GenBank/DDBJ databases">
        <authorList>
            <person name="Sun Q."/>
            <person name="Zhou Y."/>
        </authorList>
    </citation>
    <scope>NUCLEOTIDE SEQUENCE</scope>
    <source>
        <strain evidence="5">CGMCC 1.14988</strain>
    </source>
</reference>
<keyword evidence="6" id="KW-1185">Reference proteome</keyword>
<dbReference type="PANTHER" id="PTHR42855">
    <property type="entry name" value="ABC TRANSPORTER ATP-BINDING SUBUNIT"/>
    <property type="match status" value="1"/>
</dbReference>